<organism evidence="9 10">
    <name type="scientific">Papiliotrema laurentii</name>
    <name type="common">Cryptococcus laurentii</name>
    <dbReference type="NCBI Taxonomy" id="5418"/>
    <lineage>
        <taxon>Eukaryota</taxon>
        <taxon>Fungi</taxon>
        <taxon>Dikarya</taxon>
        <taxon>Basidiomycota</taxon>
        <taxon>Agaricomycotina</taxon>
        <taxon>Tremellomycetes</taxon>
        <taxon>Tremellales</taxon>
        <taxon>Rhynchogastremaceae</taxon>
        <taxon>Papiliotrema</taxon>
    </lineage>
</organism>
<dbReference type="InterPro" id="IPR012501">
    <property type="entry name" value="Vps54_C"/>
</dbReference>
<dbReference type="PANTHER" id="PTHR12965:SF0">
    <property type="entry name" value="VACUOLAR PROTEIN SORTING-ASSOCIATED PROTEIN 54"/>
    <property type="match status" value="1"/>
</dbReference>
<gene>
    <name evidence="9" type="ORF">DB88DRAFT_537524</name>
</gene>
<feature type="region of interest" description="Disordered" evidence="7">
    <location>
        <begin position="937"/>
        <end position="1090"/>
    </location>
</feature>
<evidence type="ECO:0000256" key="2">
    <source>
        <dbReference type="ARBA" id="ARBA00009150"/>
    </source>
</evidence>
<keyword evidence="10" id="KW-1185">Reference proteome</keyword>
<feature type="region of interest" description="Disordered" evidence="7">
    <location>
        <begin position="429"/>
        <end position="456"/>
    </location>
</feature>
<evidence type="ECO:0000256" key="5">
    <source>
        <dbReference type="ARBA" id="ARBA00023034"/>
    </source>
</evidence>
<dbReference type="AlphaFoldDB" id="A0AAD9L9L1"/>
<accession>A0AAD9L9L1</accession>
<evidence type="ECO:0000313" key="10">
    <source>
        <dbReference type="Proteomes" id="UP001182556"/>
    </source>
</evidence>
<evidence type="ECO:0000256" key="4">
    <source>
        <dbReference type="ARBA" id="ARBA00022927"/>
    </source>
</evidence>
<feature type="compositionally biased region" description="Basic and acidic residues" evidence="7">
    <location>
        <begin position="1003"/>
        <end position="1020"/>
    </location>
</feature>
<dbReference type="GO" id="GO:0006896">
    <property type="term" value="P:Golgi to vacuole transport"/>
    <property type="evidence" value="ECO:0007669"/>
    <property type="project" value="TreeGrafter"/>
</dbReference>
<proteinExistence type="inferred from homology"/>
<evidence type="ECO:0000256" key="7">
    <source>
        <dbReference type="SAM" id="MobiDB-lite"/>
    </source>
</evidence>
<evidence type="ECO:0000256" key="1">
    <source>
        <dbReference type="ARBA" id="ARBA00004601"/>
    </source>
</evidence>
<feature type="region of interest" description="Disordered" evidence="7">
    <location>
        <begin position="142"/>
        <end position="164"/>
    </location>
</feature>
<feature type="compositionally biased region" description="Polar residues" evidence="7">
    <location>
        <begin position="199"/>
        <end position="212"/>
    </location>
</feature>
<reference evidence="9" key="1">
    <citation type="submission" date="2023-02" db="EMBL/GenBank/DDBJ databases">
        <title>Identification and recombinant expression of a fungal hydrolase from Papiliotrema laurentii that hydrolyzes apple cutin and clears colloidal polyester polyurethane.</title>
        <authorList>
            <consortium name="DOE Joint Genome Institute"/>
            <person name="Roman V.A."/>
            <person name="Bojanowski C."/>
            <person name="Crable B.R."/>
            <person name="Wagner D.N."/>
            <person name="Hung C.S."/>
            <person name="Nadeau L.J."/>
            <person name="Schratz L."/>
            <person name="Haridas S."/>
            <person name="Pangilinan J."/>
            <person name="Lipzen A."/>
            <person name="Na H."/>
            <person name="Yan M."/>
            <person name="Ng V."/>
            <person name="Grigoriev I.V."/>
            <person name="Spatafora J.W."/>
            <person name="Barlow D."/>
            <person name="Biffinger J."/>
            <person name="Kelley-Loughnane N."/>
            <person name="Varaljay V.A."/>
            <person name="Crookes-Goodson W.J."/>
        </authorList>
    </citation>
    <scope>NUCLEOTIDE SEQUENCE</scope>
    <source>
        <strain evidence="9">5307AH</strain>
    </source>
</reference>
<protein>
    <submittedName>
        <fullName evidence="9">Vps54-like protein-domain-containing protein</fullName>
    </submittedName>
</protein>
<dbReference type="EMBL" id="JAODAN010000001">
    <property type="protein sequence ID" value="KAK1927592.1"/>
    <property type="molecule type" value="Genomic_DNA"/>
</dbReference>
<feature type="domain" description="Vacuolar protein sorting-associated protein 54 C-terminal" evidence="8">
    <location>
        <begin position="676"/>
        <end position="807"/>
    </location>
</feature>
<evidence type="ECO:0000256" key="6">
    <source>
        <dbReference type="ARBA" id="ARBA00023054"/>
    </source>
</evidence>
<dbReference type="GO" id="GO:0019905">
    <property type="term" value="F:syntaxin binding"/>
    <property type="evidence" value="ECO:0007669"/>
    <property type="project" value="TreeGrafter"/>
</dbReference>
<evidence type="ECO:0000256" key="3">
    <source>
        <dbReference type="ARBA" id="ARBA00022448"/>
    </source>
</evidence>
<dbReference type="GO" id="GO:0000938">
    <property type="term" value="C:GARP complex"/>
    <property type="evidence" value="ECO:0007669"/>
    <property type="project" value="InterPro"/>
</dbReference>
<dbReference type="GO" id="GO:0042147">
    <property type="term" value="P:retrograde transport, endosome to Golgi"/>
    <property type="evidence" value="ECO:0007669"/>
    <property type="project" value="InterPro"/>
</dbReference>
<keyword evidence="3" id="KW-0813">Transport</keyword>
<dbReference type="GO" id="GO:0005829">
    <property type="term" value="C:cytosol"/>
    <property type="evidence" value="ECO:0007669"/>
    <property type="project" value="GOC"/>
</dbReference>
<dbReference type="Pfam" id="PF07928">
    <property type="entry name" value="Vps54"/>
    <property type="match status" value="1"/>
</dbReference>
<dbReference type="Proteomes" id="UP001182556">
    <property type="component" value="Unassembled WGS sequence"/>
</dbReference>
<dbReference type="GO" id="GO:0015031">
    <property type="term" value="P:protein transport"/>
    <property type="evidence" value="ECO:0007669"/>
    <property type="project" value="UniProtKB-KW"/>
</dbReference>
<feature type="compositionally biased region" description="Pro residues" evidence="7">
    <location>
        <begin position="12"/>
        <end position="23"/>
    </location>
</feature>
<feature type="compositionally biased region" description="Acidic residues" evidence="7">
    <location>
        <begin position="967"/>
        <end position="976"/>
    </location>
</feature>
<name>A0AAD9L9L1_PAPLA</name>
<keyword evidence="5" id="KW-0333">Golgi apparatus</keyword>
<feature type="compositionally biased region" description="Polar residues" evidence="7">
    <location>
        <begin position="946"/>
        <end position="957"/>
    </location>
</feature>
<dbReference type="Gene3D" id="6.10.250.860">
    <property type="match status" value="1"/>
</dbReference>
<keyword evidence="6" id="KW-0175">Coiled coil</keyword>
<feature type="region of interest" description="Disordered" evidence="7">
    <location>
        <begin position="89"/>
        <end position="112"/>
    </location>
</feature>
<feature type="region of interest" description="Disordered" evidence="7">
    <location>
        <begin position="1"/>
        <end position="33"/>
    </location>
</feature>
<feature type="region of interest" description="Disordered" evidence="7">
    <location>
        <begin position="192"/>
        <end position="212"/>
    </location>
</feature>
<feature type="compositionally biased region" description="Low complexity" evidence="7">
    <location>
        <begin position="1"/>
        <end position="11"/>
    </location>
</feature>
<sequence length="1090" mass="118250">MSRPPSSFPSSAPTPVPSSPPPSESFLSDLDGTAPSLLESADYSWTPTKVDSHSLNLVSWKLEVNARAEDGVEKRGFNAISTVLNHPTKKADPLRASRKPLPPLAPPPTIPRPPPPAYYDPYLQSITPLYESFVAARASASSTQAETLTLNDDRAERPSSDLPPLSSVPEAFFDPSFDLANPSTWASLVGQTEAPEAGPSNSAETETQDGLSSHLDTLERHLIHEISLRSSAFFSALSNLQDLHSESASCLTRITELQTSLNDVGSKQAQKGLEIIDAQQRLRVLRVTERNVKTVAELEELLRVARGLVEAGDWAGGLTCLSDVVRWWETYGLDTIKNGESLKHLPLSTLPALSALPETISELTSAVATQLDAALSSLLLSVLARSDDGQPFDGERFSNSIRPMLSGIKRCGRTNSIEETWREVLTTSIREGSRKHLPTSQTDDDGDEDGRPPEARGATLADSLKAMDHSTYLLLSTQMFSTMLSRLQLAQQLGGIMQDTLTAIKDVQIIALASHVPDDSGVVTKTEDPAVDLNDVLASACELANNRASKILGARAEQHGRLSLTEFAELFKENWGFVVATESLAKRMIVSLRGVTASQARAFLIAYHSVRLTKSANLVQEEQWNQIDVHPSVQHVVNLLVEAAVADPAECQALGSSPNGGNVDGETTKTVSVEDKTFFVVKATAESLVLLGDYLKIVINLELVVTDVMSRIIEFLKSFNSRTCQVVLGAGAMRSAGLKNITAKHLALASQSLSVVIALIPYIREFIRRHLSAKQAVMLTEFDKLKRDYQEHQNEIHAKLVAIMSDRLAVHVGSLREIDWEAVPEKAGPRPYAEMLVKETATLHKVLSKYLAPSTVEGVLSEVLSAIVHRLSEEYTKIELKSDDGKKRMAEDVALMNIRLTSLSESGQSVSSLVALVRDKPTPRRAIGQAMRGMLNRVNTAGGPKSPSTDDAEQSPQADKMEKAENEHEENDESALVDEPRSFQSATEETGGPRQGEEANVGEADKSAAPDESENSRDSAEETIVEEVDPETQEEVRTEEVEHERSEEAKAGGGDPPPSSEAAPTPPEKEAAAEYDESCEGLPSVPAKEA</sequence>
<feature type="compositionally biased region" description="Acidic residues" evidence="7">
    <location>
        <begin position="1021"/>
        <end position="1033"/>
    </location>
</feature>
<dbReference type="PANTHER" id="PTHR12965">
    <property type="entry name" value="VACUOLAR PROTEIN SORTING 54"/>
    <property type="match status" value="1"/>
</dbReference>
<feature type="compositionally biased region" description="Basic and acidic residues" evidence="7">
    <location>
        <begin position="1034"/>
        <end position="1050"/>
    </location>
</feature>
<comment type="caution">
    <text evidence="9">The sequence shown here is derived from an EMBL/GenBank/DDBJ whole genome shotgun (WGS) entry which is preliminary data.</text>
</comment>
<keyword evidence="4" id="KW-0653">Protein transport</keyword>
<feature type="compositionally biased region" description="Pro residues" evidence="7">
    <location>
        <begin position="100"/>
        <end position="112"/>
    </location>
</feature>
<dbReference type="InterPro" id="IPR039745">
    <property type="entry name" value="Vps54"/>
</dbReference>
<evidence type="ECO:0000259" key="8">
    <source>
        <dbReference type="Pfam" id="PF07928"/>
    </source>
</evidence>
<evidence type="ECO:0000313" key="9">
    <source>
        <dbReference type="EMBL" id="KAK1927592.1"/>
    </source>
</evidence>
<comment type="subcellular location">
    <subcellularLocation>
        <location evidence="1">Golgi apparatus</location>
        <location evidence="1">trans-Golgi network</location>
    </subcellularLocation>
</comment>
<comment type="similarity">
    <text evidence="2">Belongs to the VPS54 family.</text>
</comment>